<evidence type="ECO:0000256" key="2">
    <source>
        <dbReference type="ARBA" id="ARBA00004514"/>
    </source>
</evidence>
<dbReference type="InterPro" id="IPR049482">
    <property type="entry name" value="ANM3-like_C2H2_Zf"/>
</dbReference>
<dbReference type="PANTHER" id="PTHR11006">
    <property type="entry name" value="PROTEIN ARGININE N-METHYLTRANSFERASE"/>
    <property type="match status" value="1"/>
</dbReference>
<dbReference type="EC" id="2.1.1.319" evidence="3"/>
<evidence type="ECO:0000256" key="16">
    <source>
        <dbReference type="SAM" id="MobiDB-lite"/>
    </source>
</evidence>
<reference evidence="20" key="1">
    <citation type="submission" date="2022-07" db="EMBL/GenBank/DDBJ databases">
        <title>Fungi with potential for degradation of polypropylene.</title>
        <authorList>
            <person name="Gostincar C."/>
        </authorList>
    </citation>
    <scope>NUCLEOTIDE SEQUENCE</scope>
    <source>
        <strain evidence="20">EXF-13308</strain>
    </source>
</reference>
<evidence type="ECO:0000259" key="18">
    <source>
        <dbReference type="Pfam" id="PF21137"/>
    </source>
</evidence>
<keyword evidence="12" id="KW-0539">Nucleus</keyword>
<comment type="caution">
    <text evidence="20">The sequence shown here is derived from an EMBL/GenBank/DDBJ whole genome shotgun (WGS) entry which is preliminary data.</text>
</comment>
<dbReference type="Pfam" id="PF21137">
    <property type="entry name" value="ANM3_C2H2_Zf"/>
    <property type="match status" value="1"/>
</dbReference>
<evidence type="ECO:0000259" key="17">
    <source>
        <dbReference type="Pfam" id="PF13649"/>
    </source>
</evidence>
<feature type="compositionally biased region" description="Low complexity" evidence="16">
    <location>
        <begin position="137"/>
        <end position="158"/>
    </location>
</feature>
<dbReference type="GO" id="GO:0032259">
    <property type="term" value="P:methylation"/>
    <property type="evidence" value="ECO:0007669"/>
    <property type="project" value="UniProtKB-KW"/>
</dbReference>
<feature type="domain" description="Methyltransferase" evidence="17">
    <location>
        <begin position="268"/>
        <end position="365"/>
    </location>
</feature>
<dbReference type="EMBL" id="JANBVO010000010">
    <property type="protein sequence ID" value="KAJ9149295.1"/>
    <property type="molecule type" value="Genomic_DNA"/>
</dbReference>
<keyword evidence="9" id="KW-0479">Metal-binding</keyword>
<gene>
    <name evidence="20" type="ORF">NKR23_g4394</name>
</gene>
<keyword evidence="5" id="KW-0597">Phosphoprotein</keyword>
<feature type="region of interest" description="Disordered" evidence="16">
    <location>
        <begin position="1"/>
        <end position="33"/>
    </location>
</feature>
<dbReference type="PANTHER" id="PTHR11006:SF116">
    <property type="entry name" value="PROTEIN METHYLTRANSFERASE"/>
    <property type="match status" value="1"/>
</dbReference>
<evidence type="ECO:0000256" key="1">
    <source>
        <dbReference type="ARBA" id="ARBA00004123"/>
    </source>
</evidence>
<dbReference type="InterPro" id="IPR055135">
    <property type="entry name" value="PRMT_dom"/>
</dbReference>
<dbReference type="FunFam" id="3.40.50.150:FF:000034">
    <property type="entry name" value="Protein arginine N-methyltransferase 3"/>
    <property type="match status" value="1"/>
</dbReference>
<evidence type="ECO:0000256" key="4">
    <source>
        <dbReference type="ARBA" id="ARBA00022490"/>
    </source>
</evidence>
<feature type="region of interest" description="Disordered" evidence="16">
    <location>
        <begin position="137"/>
        <end position="160"/>
    </location>
</feature>
<dbReference type="InterPro" id="IPR029063">
    <property type="entry name" value="SAM-dependent_MTases_sf"/>
</dbReference>
<dbReference type="CDD" id="cd02440">
    <property type="entry name" value="AdoMet_MTases"/>
    <property type="match status" value="1"/>
</dbReference>
<proteinExistence type="predicted"/>
<evidence type="ECO:0000256" key="15">
    <source>
        <dbReference type="PROSITE-ProRule" id="PRU01015"/>
    </source>
</evidence>
<evidence type="ECO:0000256" key="11">
    <source>
        <dbReference type="ARBA" id="ARBA00022833"/>
    </source>
</evidence>
<sequence length="565" mass="62765">MAPPRQPSDVHSDLSSETSDDASWDDDVIDEEQDDDEEALTFVSLLDDRVFSDAQSMLSYCKEKFNLDFLTIRDRLGLDFYGTIKLINFIRHQVHEGISLPEQITLADIQDDKYLKPVIDDDALILALDDLPDPAGEAADAGGQVGDDSAAAAGAPAEGDLRKKNAELQAELESLSRQFANYRLAVQQTLDKRWGVDEEGQEQQPGSSRGQGGKTDPPAEEVKDESAYYWESYAHNDIHETMLKDTVRTDAYRDFIYGNKHLFAGKVVLDIGCGTGILSMFCAKAGAKQVIAVDKSAIIDKARENIFNNGLDGTITCLRGRIEDVVLPVDKVDVIVSEWMGYCLLYEAMLPSVIWARDRYLRAGGILAPSHATICVAPAADPEYVADTVTFWRDVYGFDMKAMLEGIYTEARVQTMPEAAVCGTATNIPLDLYTVRAEDLIFRRPWSSTATADADALDGFLVWFDIFFDSSREARKEPLETDMKDWTRRGGDIFFTTGPYGKETHWKQGLLLNKHTEETSALKKGDALAGEISYSVPEDHARGLVMKMSWEAPGGSKKSQTWLIR</sequence>
<feature type="compositionally biased region" description="Acidic residues" evidence="16">
    <location>
        <begin position="18"/>
        <end position="33"/>
    </location>
</feature>
<dbReference type="GO" id="GO:0005634">
    <property type="term" value="C:nucleus"/>
    <property type="evidence" value="ECO:0007669"/>
    <property type="project" value="UniProtKB-SubCell"/>
</dbReference>
<dbReference type="Pfam" id="PF13649">
    <property type="entry name" value="Methyltransf_25"/>
    <property type="match status" value="1"/>
</dbReference>
<protein>
    <recommendedName>
        <fullName evidence="3">type I protein arginine methyltransferase</fullName>
        <ecNumber evidence="3">2.1.1.319</ecNumber>
    </recommendedName>
</protein>
<dbReference type="InterPro" id="IPR041698">
    <property type="entry name" value="Methyltransf_25"/>
</dbReference>
<dbReference type="AlphaFoldDB" id="A0AA38RRP8"/>
<evidence type="ECO:0000313" key="21">
    <source>
        <dbReference type="Proteomes" id="UP001174694"/>
    </source>
</evidence>
<evidence type="ECO:0000256" key="9">
    <source>
        <dbReference type="ARBA" id="ARBA00022723"/>
    </source>
</evidence>
<dbReference type="GO" id="GO:0005829">
    <property type="term" value="C:cytosol"/>
    <property type="evidence" value="ECO:0007669"/>
    <property type="project" value="UniProtKB-SubCell"/>
</dbReference>
<dbReference type="InterPro" id="IPR025799">
    <property type="entry name" value="Arg_MeTrfase"/>
</dbReference>
<keyword evidence="7 15" id="KW-0808">Transferase</keyword>
<dbReference type="Gene3D" id="2.70.160.11">
    <property type="entry name" value="Hnrnp arginine n-methyltransferase1"/>
    <property type="match status" value="1"/>
</dbReference>
<keyword evidence="20" id="KW-0689">Ribosomal protein</keyword>
<dbReference type="GO" id="GO:0005840">
    <property type="term" value="C:ribosome"/>
    <property type="evidence" value="ECO:0007669"/>
    <property type="project" value="UniProtKB-KW"/>
</dbReference>
<keyword evidence="4" id="KW-0963">Cytoplasm</keyword>
<dbReference type="SUPFAM" id="SSF53335">
    <property type="entry name" value="S-adenosyl-L-methionine-dependent methyltransferases"/>
    <property type="match status" value="1"/>
</dbReference>
<dbReference type="SUPFAM" id="SSF57667">
    <property type="entry name" value="beta-beta-alpha zinc fingers"/>
    <property type="match status" value="1"/>
</dbReference>
<evidence type="ECO:0000256" key="5">
    <source>
        <dbReference type="ARBA" id="ARBA00022553"/>
    </source>
</evidence>
<keyword evidence="6 15" id="KW-0489">Methyltransferase</keyword>
<evidence type="ECO:0000256" key="10">
    <source>
        <dbReference type="ARBA" id="ARBA00022771"/>
    </source>
</evidence>
<keyword evidence="21" id="KW-1185">Reference proteome</keyword>
<evidence type="ECO:0000259" key="19">
    <source>
        <dbReference type="Pfam" id="PF22528"/>
    </source>
</evidence>
<evidence type="ECO:0000256" key="8">
    <source>
        <dbReference type="ARBA" id="ARBA00022691"/>
    </source>
</evidence>
<evidence type="ECO:0000256" key="12">
    <source>
        <dbReference type="ARBA" id="ARBA00023242"/>
    </source>
</evidence>
<evidence type="ECO:0000256" key="14">
    <source>
        <dbReference type="ARBA" id="ARBA00049303"/>
    </source>
</evidence>
<dbReference type="Pfam" id="PF22528">
    <property type="entry name" value="PRMT_C"/>
    <property type="match status" value="1"/>
</dbReference>
<dbReference type="GO" id="GO:0008270">
    <property type="term" value="F:zinc ion binding"/>
    <property type="evidence" value="ECO:0007669"/>
    <property type="project" value="UniProtKB-KW"/>
</dbReference>
<comment type="subcellular location">
    <subcellularLocation>
        <location evidence="2">Cytoplasm</location>
        <location evidence="2">Cytosol</location>
    </subcellularLocation>
    <subcellularLocation>
        <location evidence="1">Nucleus</location>
    </subcellularLocation>
</comment>
<dbReference type="FunFam" id="2.70.160.11:FF:000016">
    <property type="entry name" value="Protein arginine methyltransferase RmtB"/>
    <property type="match status" value="1"/>
</dbReference>
<keyword evidence="20" id="KW-0687">Ribonucleoprotein</keyword>
<evidence type="ECO:0000256" key="6">
    <source>
        <dbReference type="ARBA" id="ARBA00022603"/>
    </source>
</evidence>
<dbReference type="InterPro" id="IPR036236">
    <property type="entry name" value="Znf_C2H2_sf"/>
</dbReference>
<dbReference type="GO" id="GO:0035242">
    <property type="term" value="F:protein-arginine omega-N asymmetric methyltransferase activity"/>
    <property type="evidence" value="ECO:0007669"/>
    <property type="project" value="UniProtKB-EC"/>
</dbReference>
<dbReference type="GO" id="GO:0042054">
    <property type="term" value="F:histone methyltransferase activity"/>
    <property type="evidence" value="ECO:0007669"/>
    <property type="project" value="TreeGrafter"/>
</dbReference>
<dbReference type="PROSITE" id="PS51678">
    <property type="entry name" value="SAM_MT_PRMT"/>
    <property type="match status" value="1"/>
</dbReference>
<keyword evidence="11" id="KW-0862">Zinc</keyword>
<evidence type="ECO:0000256" key="13">
    <source>
        <dbReference type="ARBA" id="ARBA00047384"/>
    </source>
</evidence>
<name>A0AA38RRP8_9PEZI</name>
<keyword evidence="8 15" id="KW-0949">S-adenosyl-L-methionine</keyword>
<dbReference type="Gene3D" id="3.40.50.150">
    <property type="entry name" value="Vaccinia Virus protein VP39"/>
    <property type="match status" value="1"/>
</dbReference>
<feature type="domain" description="Protein arginine N-methyltransferase" evidence="19">
    <location>
        <begin position="371"/>
        <end position="551"/>
    </location>
</feature>
<keyword evidence="10" id="KW-0863">Zinc-finger</keyword>
<evidence type="ECO:0000256" key="7">
    <source>
        <dbReference type="ARBA" id="ARBA00022679"/>
    </source>
</evidence>
<evidence type="ECO:0000256" key="3">
    <source>
        <dbReference type="ARBA" id="ARBA00011925"/>
    </source>
</evidence>
<feature type="domain" description="Protein arginine N-methyltransferase 3-like C2H2 zinc finger" evidence="18">
    <location>
        <begin position="74"/>
        <end position="117"/>
    </location>
</feature>
<comment type="catalytic activity">
    <reaction evidence="14">
        <text>L-arginyl-[protein] + S-adenosyl-L-methionine = N(omega)-methyl-L-arginyl-[protein] + S-adenosyl-L-homocysteine + H(+)</text>
        <dbReference type="Rhea" id="RHEA:48100"/>
        <dbReference type="Rhea" id="RHEA-COMP:10532"/>
        <dbReference type="Rhea" id="RHEA-COMP:11990"/>
        <dbReference type="ChEBI" id="CHEBI:15378"/>
        <dbReference type="ChEBI" id="CHEBI:29965"/>
        <dbReference type="ChEBI" id="CHEBI:57856"/>
        <dbReference type="ChEBI" id="CHEBI:59789"/>
        <dbReference type="ChEBI" id="CHEBI:65280"/>
    </reaction>
    <physiologicalReaction direction="left-to-right" evidence="14">
        <dbReference type="Rhea" id="RHEA:48101"/>
    </physiologicalReaction>
</comment>
<comment type="catalytic activity">
    <reaction evidence="13">
        <text>L-arginyl-[protein] + 2 S-adenosyl-L-methionine = N(omega),N(omega)-dimethyl-L-arginyl-[protein] + 2 S-adenosyl-L-homocysteine + 2 H(+)</text>
        <dbReference type="Rhea" id="RHEA:48096"/>
        <dbReference type="Rhea" id="RHEA-COMP:10532"/>
        <dbReference type="Rhea" id="RHEA-COMP:11991"/>
        <dbReference type="ChEBI" id="CHEBI:15378"/>
        <dbReference type="ChEBI" id="CHEBI:29965"/>
        <dbReference type="ChEBI" id="CHEBI:57856"/>
        <dbReference type="ChEBI" id="CHEBI:59789"/>
        <dbReference type="ChEBI" id="CHEBI:61897"/>
        <dbReference type="EC" id="2.1.1.319"/>
    </reaction>
    <physiologicalReaction direction="left-to-right" evidence="13">
        <dbReference type="Rhea" id="RHEA:48097"/>
    </physiologicalReaction>
</comment>
<dbReference type="Proteomes" id="UP001174694">
    <property type="component" value="Unassembled WGS sequence"/>
</dbReference>
<accession>A0AA38RRP8</accession>
<organism evidence="20 21">
    <name type="scientific">Pleurostoma richardsiae</name>
    <dbReference type="NCBI Taxonomy" id="41990"/>
    <lineage>
        <taxon>Eukaryota</taxon>
        <taxon>Fungi</taxon>
        <taxon>Dikarya</taxon>
        <taxon>Ascomycota</taxon>
        <taxon>Pezizomycotina</taxon>
        <taxon>Sordariomycetes</taxon>
        <taxon>Sordariomycetidae</taxon>
        <taxon>Calosphaeriales</taxon>
        <taxon>Pleurostomataceae</taxon>
        <taxon>Pleurostoma</taxon>
    </lineage>
</organism>
<evidence type="ECO:0000313" key="20">
    <source>
        <dbReference type="EMBL" id="KAJ9149295.1"/>
    </source>
</evidence>
<feature type="region of interest" description="Disordered" evidence="16">
    <location>
        <begin position="196"/>
        <end position="221"/>
    </location>
</feature>